<comment type="catalytic activity">
    <reaction evidence="1">
        <text>beta-D-fructose 1,6-bisphosphate + H2O = beta-D-fructose 6-phosphate + phosphate</text>
        <dbReference type="Rhea" id="RHEA:11064"/>
        <dbReference type="ChEBI" id="CHEBI:15377"/>
        <dbReference type="ChEBI" id="CHEBI:32966"/>
        <dbReference type="ChEBI" id="CHEBI:43474"/>
        <dbReference type="ChEBI" id="CHEBI:57634"/>
        <dbReference type="EC" id="3.1.3.11"/>
    </reaction>
</comment>
<feature type="binding site" evidence="8">
    <location>
        <position position="65"/>
    </location>
    <ligand>
        <name>Mn(2+)</name>
        <dbReference type="ChEBI" id="CHEBI:29035"/>
        <label>1</label>
    </ligand>
</feature>
<feature type="binding site" evidence="8">
    <location>
        <position position="223"/>
    </location>
    <ligand>
        <name>Mn(2+)</name>
        <dbReference type="ChEBI" id="CHEBI:29035"/>
        <label>2</label>
    </ligand>
</feature>
<dbReference type="GO" id="GO:0006071">
    <property type="term" value="P:glycerol metabolic process"/>
    <property type="evidence" value="ECO:0007669"/>
    <property type="project" value="InterPro"/>
</dbReference>
<evidence type="ECO:0000256" key="7">
    <source>
        <dbReference type="PIRNR" id="PIRNR004532"/>
    </source>
</evidence>
<protein>
    <recommendedName>
        <fullName evidence="7">Fructose-1,6-bisphosphatase</fullName>
    </recommendedName>
</protein>
<keyword evidence="6 7" id="KW-0119">Carbohydrate metabolism</keyword>
<dbReference type="EMBL" id="FLUO01000003">
    <property type="protein sequence ID" value="SBW12632.1"/>
    <property type="molecule type" value="Genomic_DNA"/>
</dbReference>
<keyword evidence="5 8" id="KW-0464">Manganese</keyword>
<dbReference type="GO" id="GO:0046872">
    <property type="term" value="F:metal ion binding"/>
    <property type="evidence" value="ECO:0007669"/>
    <property type="project" value="UniProtKB-KW"/>
</dbReference>
<gene>
    <name evidence="9" type="primary">glpX</name>
    <name evidence="9" type="ORF">KL86APRO_30127</name>
</gene>
<dbReference type="InterPro" id="IPR004464">
    <property type="entry name" value="FBPase_class-2/SBPase"/>
</dbReference>
<dbReference type="Pfam" id="PF03320">
    <property type="entry name" value="FBPase_glpX"/>
    <property type="match status" value="1"/>
</dbReference>
<dbReference type="GO" id="GO:0006094">
    <property type="term" value="P:gluconeogenesis"/>
    <property type="evidence" value="ECO:0007669"/>
    <property type="project" value="InterPro"/>
</dbReference>
<feature type="binding site" evidence="8">
    <location>
        <position position="97"/>
    </location>
    <ligand>
        <name>Mn(2+)</name>
        <dbReference type="ChEBI" id="CHEBI:29035"/>
        <label>2</label>
    </ligand>
</feature>
<dbReference type="GO" id="GO:0030388">
    <property type="term" value="P:fructose 1,6-bisphosphate metabolic process"/>
    <property type="evidence" value="ECO:0007669"/>
    <property type="project" value="TreeGrafter"/>
</dbReference>
<sequence length="324" mass="34542">MVHRPIQQRTPLFAYSLRNVTEAAALAAYDWVGRGDKNGTDGAAVEAMRRELNALPIEGTVIIGEGAKDEAPELYCGESIGLPRHRAKFDIAVDPIEGTSYTAMGLANALSVISMAPRGTMFDPGPSYYMDKIAVPKEAKGLIDPTAPTAEKLRVLAKALGKKVSELTVFLLDKPRHKQLIQDIYAAGARCSLYPAGDVMGGLLAAFPDSGVDMLLGTGGTPEGVLTACALRGLGADFMGRFNPQSEAEAKVIAEFGLGTDTWMMMDDLISSDQVFFCATGVTDGVLVDGVTVEGNFARTQTLMISGPYGERQILTSYHQVEAD</sequence>
<feature type="binding site" evidence="8">
    <location>
        <position position="41"/>
    </location>
    <ligand>
        <name>Mn(2+)</name>
        <dbReference type="ChEBI" id="CHEBI:29035"/>
        <label>1</label>
    </ligand>
</feature>
<comment type="similarity">
    <text evidence="2 7">Belongs to the FBPase class 2 family.</text>
</comment>
<evidence type="ECO:0000256" key="4">
    <source>
        <dbReference type="ARBA" id="ARBA00022801"/>
    </source>
</evidence>
<organism evidence="9">
    <name type="scientific">uncultured Alphaproteobacteria bacterium</name>
    <dbReference type="NCBI Taxonomy" id="91750"/>
    <lineage>
        <taxon>Bacteria</taxon>
        <taxon>Pseudomonadati</taxon>
        <taxon>Pseudomonadota</taxon>
        <taxon>Alphaproteobacteria</taxon>
        <taxon>environmental samples</taxon>
    </lineage>
</organism>
<evidence type="ECO:0000313" key="9">
    <source>
        <dbReference type="EMBL" id="SBW12632.1"/>
    </source>
</evidence>
<name>A0A212KLW3_9PROT</name>
<accession>A0A212KLW3</accession>
<dbReference type="NCBIfam" id="TIGR00330">
    <property type="entry name" value="glpX"/>
    <property type="match status" value="1"/>
</dbReference>
<proteinExistence type="inferred from homology"/>
<dbReference type="PANTHER" id="PTHR30447">
    <property type="entry name" value="FRUCTOSE-1,6-BISPHOSPHATASE CLASS 2"/>
    <property type="match status" value="1"/>
</dbReference>
<evidence type="ECO:0000256" key="6">
    <source>
        <dbReference type="ARBA" id="ARBA00023277"/>
    </source>
</evidence>
<evidence type="ECO:0000256" key="3">
    <source>
        <dbReference type="ARBA" id="ARBA00022723"/>
    </source>
</evidence>
<dbReference type="Gene3D" id="3.30.540.10">
    <property type="entry name" value="Fructose-1,6-Bisphosphatase, subunit A, domain 1"/>
    <property type="match status" value="1"/>
</dbReference>
<keyword evidence="4 9" id="KW-0378">Hydrolase</keyword>
<dbReference type="GO" id="GO:0042132">
    <property type="term" value="F:fructose 1,6-bisphosphate 1-phosphatase activity"/>
    <property type="evidence" value="ECO:0007669"/>
    <property type="project" value="UniProtKB-EC"/>
</dbReference>
<dbReference type="Gene3D" id="3.40.190.90">
    <property type="match status" value="1"/>
</dbReference>
<evidence type="ECO:0000256" key="8">
    <source>
        <dbReference type="PIRSR" id="PIRSR004532-1"/>
    </source>
</evidence>
<dbReference type="PANTHER" id="PTHR30447:SF0">
    <property type="entry name" value="FRUCTOSE-1,6-BISPHOSPHATASE 1 CLASS 2-RELATED"/>
    <property type="match status" value="1"/>
</dbReference>
<evidence type="ECO:0000256" key="1">
    <source>
        <dbReference type="ARBA" id="ARBA00001273"/>
    </source>
</evidence>
<dbReference type="CDD" id="cd01516">
    <property type="entry name" value="FBPase_glpX"/>
    <property type="match status" value="1"/>
</dbReference>
<keyword evidence="3 8" id="KW-0479">Metal-binding</keyword>
<dbReference type="GO" id="GO:0005829">
    <property type="term" value="C:cytosol"/>
    <property type="evidence" value="ECO:0007669"/>
    <property type="project" value="TreeGrafter"/>
</dbReference>
<dbReference type="AlphaFoldDB" id="A0A212KLW3"/>
<evidence type="ECO:0000256" key="5">
    <source>
        <dbReference type="ARBA" id="ARBA00023211"/>
    </source>
</evidence>
<dbReference type="SUPFAM" id="SSF56655">
    <property type="entry name" value="Carbohydrate phosphatase"/>
    <property type="match status" value="1"/>
</dbReference>
<comment type="cofactor">
    <cofactor evidence="8">
        <name>Mn(2+)</name>
        <dbReference type="ChEBI" id="CHEBI:29035"/>
    </cofactor>
</comment>
<dbReference type="PIRSF" id="PIRSF004532">
    <property type="entry name" value="GlpX"/>
    <property type="match status" value="1"/>
</dbReference>
<evidence type="ECO:0000256" key="2">
    <source>
        <dbReference type="ARBA" id="ARBA00008989"/>
    </source>
</evidence>
<reference evidence="9" key="1">
    <citation type="submission" date="2016-04" db="EMBL/GenBank/DDBJ databases">
        <authorList>
            <person name="Evans L.H."/>
            <person name="Alamgir A."/>
            <person name="Owens N."/>
            <person name="Weber N.D."/>
            <person name="Virtaneva K."/>
            <person name="Barbian K."/>
            <person name="Babar A."/>
            <person name="Rosenke K."/>
        </authorList>
    </citation>
    <scope>NUCLEOTIDE SEQUENCE</scope>
    <source>
        <strain evidence="9">86</strain>
    </source>
</reference>
<feature type="binding site" evidence="8">
    <location>
        <position position="94"/>
    </location>
    <ligand>
        <name>Mn(2+)</name>
        <dbReference type="ChEBI" id="CHEBI:29035"/>
        <label>2</label>
    </ligand>
</feature>